<feature type="transmembrane region" description="Helical" evidence="1">
    <location>
        <begin position="199"/>
        <end position="220"/>
    </location>
</feature>
<dbReference type="RefSeq" id="WP_162371471.1">
    <property type="nucleotide sequence ID" value="NZ_JAAEEH010000057.1"/>
</dbReference>
<feature type="transmembrane region" description="Helical" evidence="1">
    <location>
        <begin position="46"/>
        <end position="70"/>
    </location>
</feature>
<organism evidence="3 4">
    <name type="scientific">Anaerotalea alkaliphila</name>
    <dbReference type="NCBI Taxonomy" id="2662126"/>
    <lineage>
        <taxon>Bacteria</taxon>
        <taxon>Bacillati</taxon>
        <taxon>Bacillota</taxon>
        <taxon>Clostridia</taxon>
        <taxon>Eubacteriales</taxon>
        <taxon>Anaerotalea</taxon>
    </lineage>
</organism>
<feature type="transmembrane region" description="Helical" evidence="1">
    <location>
        <begin position="142"/>
        <end position="163"/>
    </location>
</feature>
<evidence type="ECO:0000313" key="4">
    <source>
        <dbReference type="Proteomes" id="UP000461585"/>
    </source>
</evidence>
<dbReference type="AlphaFoldDB" id="A0A7X5HY30"/>
<feature type="transmembrane region" description="Helical" evidence="1">
    <location>
        <begin position="20"/>
        <end position="39"/>
    </location>
</feature>
<feature type="transmembrane region" description="Helical" evidence="1">
    <location>
        <begin position="109"/>
        <end position="130"/>
    </location>
</feature>
<keyword evidence="1" id="KW-1133">Transmembrane helix</keyword>
<reference evidence="3 4" key="1">
    <citation type="submission" date="2020-01" db="EMBL/GenBank/DDBJ databases">
        <title>Anaeroalcalibacter tamaniensis gen. nov., sp. nov., moderately halophilic strictly anaerobic fermenter bacterium from mud volcano of Taman peninsula.</title>
        <authorList>
            <person name="Frolova A."/>
            <person name="Merkel A.Y."/>
            <person name="Slobodkin A.I."/>
        </authorList>
    </citation>
    <scope>NUCLEOTIDE SEQUENCE [LARGE SCALE GENOMIC DNA]</scope>
    <source>
        <strain evidence="3 4">F-3ap</strain>
    </source>
</reference>
<name>A0A7X5HY30_9FIRM</name>
<dbReference type="PANTHER" id="PTHR35342:SF5">
    <property type="entry name" value="TRICARBOXYLIC TRANSPORT PROTEIN"/>
    <property type="match status" value="1"/>
</dbReference>
<feature type="transmembrane region" description="Helical" evidence="1">
    <location>
        <begin position="471"/>
        <end position="492"/>
    </location>
</feature>
<keyword evidence="1" id="KW-0472">Membrane</keyword>
<gene>
    <name evidence="3" type="ORF">GXN74_13495</name>
</gene>
<evidence type="ECO:0000259" key="2">
    <source>
        <dbReference type="Pfam" id="PF01970"/>
    </source>
</evidence>
<dbReference type="InterPro" id="IPR002823">
    <property type="entry name" value="DUF112_TM"/>
</dbReference>
<feature type="transmembrane region" description="Helical" evidence="1">
    <location>
        <begin position="169"/>
        <end position="187"/>
    </location>
</feature>
<keyword evidence="1" id="KW-0812">Transmembrane</keyword>
<dbReference type="Proteomes" id="UP000461585">
    <property type="component" value="Unassembled WGS sequence"/>
</dbReference>
<evidence type="ECO:0000256" key="1">
    <source>
        <dbReference type="SAM" id="Phobius"/>
    </source>
</evidence>
<feature type="transmembrane region" description="Helical" evidence="1">
    <location>
        <begin position="320"/>
        <end position="344"/>
    </location>
</feature>
<sequence>MEIVSMLMHGFSIALMPENILAAAFGAFLGLLVGAMPGIGSLAGVALLLPLTFSFNPVTGIVMLSAIYYANMYGGSYSAILINIPGDSPAVMTALDGHPLAKKGEPGKALFAANISSFIGGTIGIIILTFTGPMLARVGLKFGPVEMAALLLVAMTSLGWLLGKNPTKGIMATIIGMLLATMGFDIVTGSPRFDFGNIYLLGGVPFIPLVIGMFGFSQVLEMMVDRKKTENIDQKLTFKESLLTRHEFRRILGPTIRSSFIGTIIGILPGAGATTGSFLGYITEKKIGKNKELMGQGVVEGVAAAEAANNGAAAGAFAPLLSLGIPGSGTGAVLLGGLMMWGLTPGPLLFQNEPDFVWGLIASLYVANVVTLGVALLIIPWLIKILKVKKTTMIPIITVVCIIGSFSSSNSLYGVTLMLIAGVVGYLLKTNGYPIAPLLLAYVLAPTLEVDIRRAFLMSGGSPLIFFQKPIAAVLMTILLTTILAPVFKWMFGKIMARTILTKM</sequence>
<dbReference type="PANTHER" id="PTHR35342">
    <property type="entry name" value="TRICARBOXYLIC TRANSPORT PROTEIN"/>
    <property type="match status" value="1"/>
</dbReference>
<dbReference type="EMBL" id="JAAEEH010000057">
    <property type="protein sequence ID" value="NDL68752.1"/>
    <property type="molecule type" value="Genomic_DNA"/>
</dbReference>
<evidence type="ECO:0000313" key="3">
    <source>
        <dbReference type="EMBL" id="NDL68752.1"/>
    </source>
</evidence>
<feature type="domain" description="DUF112" evidence="2">
    <location>
        <begin position="20"/>
        <end position="440"/>
    </location>
</feature>
<protein>
    <submittedName>
        <fullName evidence="3">Tricarboxylate transporter</fullName>
    </submittedName>
</protein>
<feature type="transmembrane region" description="Helical" evidence="1">
    <location>
        <begin position="356"/>
        <end position="382"/>
    </location>
</feature>
<feature type="transmembrane region" description="Helical" evidence="1">
    <location>
        <begin position="394"/>
        <end position="427"/>
    </location>
</feature>
<proteinExistence type="predicted"/>
<feature type="transmembrane region" description="Helical" evidence="1">
    <location>
        <begin position="260"/>
        <end position="282"/>
    </location>
</feature>
<keyword evidence="4" id="KW-1185">Reference proteome</keyword>
<comment type="caution">
    <text evidence="3">The sequence shown here is derived from an EMBL/GenBank/DDBJ whole genome shotgun (WGS) entry which is preliminary data.</text>
</comment>
<accession>A0A7X5HY30</accession>
<dbReference type="Pfam" id="PF01970">
    <property type="entry name" value="TctA"/>
    <property type="match status" value="1"/>
</dbReference>